<dbReference type="PROSITE" id="PS50280">
    <property type="entry name" value="SET"/>
    <property type="match status" value="1"/>
</dbReference>
<gene>
    <name evidence="2" type="ORF">HERI1096_LOCUS21227</name>
</gene>
<dbReference type="CDD" id="cd20071">
    <property type="entry name" value="SET_SMYD"/>
    <property type="match status" value="1"/>
</dbReference>
<sequence length="298" mass="32255">MRAAEEDRVDHICEALTPCVRIKGLTARPELNGAHVVRLKPTTPEAAELSCKGRAKVRVASTLEVLSLKLEALEVLEAPLGTYYSTAELVVAPVAGCGYGLLTQCSIRQEQKIFCEPPLIAARCLPQDALRIAPELEPLFAKLAPLAAASAAKGGGVMPAEAIQIMTTMSDRVVANTFAQCSKRIQRRAMALSDAFAESDAAKTAVGVFRSNAFGTKDGLLGANLYELLSRANHSCRPNIRVLWDGDEAVVVALRDIARGEELRVAYKPAAGFTTQERRERLQMHYNFVCRCDLCGSL</sequence>
<dbReference type="PANTHER" id="PTHR47332:SF4">
    <property type="entry name" value="SET DOMAIN-CONTAINING PROTEIN 5"/>
    <property type="match status" value="1"/>
</dbReference>
<dbReference type="Gene3D" id="2.170.270.10">
    <property type="entry name" value="SET domain"/>
    <property type="match status" value="1"/>
</dbReference>
<dbReference type="Pfam" id="PF00856">
    <property type="entry name" value="SET"/>
    <property type="match status" value="1"/>
</dbReference>
<proteinExistence type="predicted"/>
<dbReference type="SMART" id="SM00317">
    <property type="entry name" value="SET"/>
    <property type="match status" value="1"/>
</dbReference>
<evidence type="ECO:0000259" key="1">
    <source>
        <dbReference type="PROSITE" id="PS50280"/>
    </source>
</evidence>
<dbReference type="InterPro" id="IPR046341">
    <property type="entry name" value="SET_dom_sf"/>
</dbReference>
<name>A0A7S3B0H9_9EUKA</name>
<feature type="domain" description="SET" evidence="1">
    <location>
        <begin position="78"/>
        <end position="268"/>
    </location>
</feature>
<dbReference type="EMBL" id="HBHX01038183">
    <property type="protein sequence ID" value="CAE0120526.1"/>
    <property type="molecule type" value="Transcribed_RNA"/>
</dbReference>
<protein>
    <recommendedName>
        <fullName evidence="1">SET domain-containing protein</fullName>
    </recommendedName>
</protein>
<dbReference type="AlphaFoldDB" id="A0A7S3B0H9"/>
<accession>A0A7S3B0H9</accession>
<organism evidence="2">
    <name type="scientific">Haptolina ericina</name>
    <dbReference type="NCBI Taxonomy" id="156174"/>
    <lineage>
        <taxon>Eukaryota</taxon>
        <taxon>Haptista</taxon>
        <taxon>Haptophyta</taxon>
        <taxon>Prymnesiophyceae</taxon>
        <taxon>Prymnesiales</taxon>
        <taxon>Prymnesiaceae</taxon>
        <taxon>Haptolina</taxon>
    </lineage>
</organism>
<dbReference type="InterPro" id="IPR053185">
    <property type="entry name" value="SET_domain_protein"/>
</dbReference>
<dbReference type="PANTHER" id="PTHR47332">
    <property type="entry name" value="SET DOMAIN-CONTAINING PROTEIN 5"/>
    <property type="match status" value="1"/>
</dbReference>
<dbReference type="SUPFAM" id="SSF82199">
    <property type="entry name" value="SET domain"/>
    <property type="match status" value="1"/>
</dbReference>
<reference evidence="2" key="1">
    <citation type="submission" date="2021-01" db="EMBL/GenBank/DDBJ databases">
        <authorList>
            <person name="Corre E."/>
            <person name="Pelletier E."/>
            <person name="Niang G."/>
            <person name="Scheremetjew M."/>
            <person name="Finn R."/>
            <person name="Kale V."/>
            <person name="Holt S."/>
            <person name="Cochrane G."/>
            <person name="Meng A."/>
            <person name="Brown T."/>
            <person name="Cohen L."/>
        </authorList>
    </citation>
    <scope>NUCLEOTIDE SEQUENCE</scope>
    <source>
        <strain evidence="2">CCMP281</strain>
    </source>
</reference>
<evidence type="ECO:0000313" key="2">
    <source>
        <dbReference type="EMBL" id="CAE0120526.1"/>
    </source>
</evidence>
<dbReference type="InterPro" id="IPR001214">
    <property type="entry name" value="SET_dom"/>
</dbReference>